<dbReference type="Proteomes" id="UP001612915">
    <property type="component" value="Unassembled WGS sequence"/>
</dbReference>
<dbReference type="SUPFAM" id="SSF51735">
    <property type="entry name" value="NAD(P)-binding Rossmann-fold domains"/>
    <property type="match status" value="1"/>
</dbReference>
<dbReference type="PANTHER" id="PTHR10996">
    <property type="entry name" value="2-HYDROXYACID DEHYDROGENASE-RELATED"/>
    <property type="match status" value="1"/>
</dbReference>
<dbReference type="SUPFAM" id="SSF52283">
    <property type="entry name" value="Formate/glycerate dehydrogenase catalytic domain-like"/>
    <property type="match status" value="1"/>
</dbReference>
<keyword evidence="5" id="KW-1185">Reference proteome</keyword>
<dbReference type="PANTHER" id="PTHR10996:SF178">
    <property type="entry name" value="2-HYDROXYACID DEHYDROGENASE YGL185C-RELATED"/>
    <property type="match status" value="1"/>
</dbReference>
<proteinExistence type="predicted"/>
<feature type="domain" description="D-isomer specific 2-hydroxyacid dehydrogenase NAD-binding" evidence="3">
    <location>
        <begin position="101"/>
        <end position="270"/>
    </location>
</feature>
<reference evidence="4 5" key="1">
    <citation type="submission" date="2024-10" db="EMBL/GenBank/DDBJ databases">
        <title>The Natural Products Discovery Center: Release of the First 8490 Sequenced Strains for Exploring Actinobacteria Biosynthetic Diversity.</title>
        <authorList>
            <person name="Kalkreuter E."/>
            <person name="Kautsar S.A."/>
            <person name="Yang D."/>
            <person name="Bader C.D."/>
            <person name="Teijaro C.N."/>
            <person name="Fluegel L."/>
            <person name="Davis C.M."/>
            <person name="Simpson J.R."/>
            <person name="Lauterbach L."/>
            <person name="Steele A.D."/>
            <person name="Gui C."/>
            <person name="Meng S."/>
            <person name="Li G."/>
            <person name="Viehrig K."/>
            <person name="Ye F."/>
            <person name="Su P."/>
            <person name="Kiefer A.F."/>
            <person name="Nichols A."/>
            <person name="Cepeda A.J."/>
            <person name="Yan W."/>
            <person name="Fan B."/>
            <person name="Jiang Y."/>
            <person name="Adhikari A."/>
            <person name="Zheng C.-J."/>
            <person name="Schuster L."/>
            <person name="Cowan T.M."/>
            <person name="Smanski M.J."/>
            <person name="Chevrette M.G."/>
            <person name="De Carvalho L.P.S."/>
            <person name="Shen B."/>
        </authorList>
    </citation>
    <scope>NUCLEOTIDE SEQUENCE [LARGE SCALE GENOMIC DNA]</scope>
    <source>
        <strain evidence="4 5">NPDC049639</strain>
    </source>
</reference>
<evidence type="ECO:0000256" key="2">
    <source>
        <dbReference type="ARBA" id="ARBA00023027"/>
    </source>
</evidence>
<comment type="caution">
    <text evidence="4">The sequence shown here is derived from an EMBL/GenBank/DDBJ whole genome shotgun (WGS) entry which is preliminary data.</text>
</comment>
<dbReference type="Gene3D" id="3.40.50.720">
    <property type="entry name" value="NAD(P)-binding Rossmann-like Domain"/>
    <property type="match status" value="2"/>
</dbReference>
<dbReference type="CDD" id="cd12166">
    <property type="entry name" value="2-Hacid_dh_7"/>
    <property type="match status" value="1"/>
</dbReference>
<dbReference type="Pfam" id="PF02826">
    <property type="entry name" value="2-Hacid_dh_C"/>
    <property type="match status" value="1"/>
</dbReference>
<organism evidence="4 5">
    <name type="scientific">Spongisporangium articulatum</name>
    <dbReference type="NCBI Taxonomy" id="3362603"/>
    <lineage>
        <taxon>Bacteria</taxon>
        <taxon>Bacillati</taxon>
        <taxon>Actinomycetota</taxon>
        <taxon>Actinomycetes</taxon>
        <taxon>Kineosporiales</taxon>
        <taxon>Kineosporiaceae</taxon>
        <taxon>Spongisporangium</taxon>
    </lineage>
</organism>
<sequence>MSAHPVALVPSEDDAAAAPPGLAVAVYDADHAPPEHLDAVELYVVPYNRADAVDLLADLPALRAVVLLTAGYEHVLPHLPPGVALHNGAGLHDASTAELAMTLILAAQRDLDEWILGRAAAHWDRHLTRSLAGSRVLLVGYGGIGRALEARLAPFEVDVVRVASRAWSDARGAIHGIDELPDLLPGADVVVLAVPDTARTRGLIGATELALLADGALLVNVGRGTAVDTEALLAEKGRVRAALDVVDPEPFPPGHPLWTAPGMILTPHIGGGSATFEPRARAYVAEQLRRFAAGEPLLNPVEEDR</sequence>
<dbReference type="InterPro" id="IPR036291">
    <property type="entry name" value="NAD(P)-bd_dom_sf"/>
</dbReference>
<keyword evidence="1" id="KW-0560">Oxidoreductase</keyword>
<accession>A0ABW8AH12</accession>
<evidence type="ECO:0000313" key="4">
    <source>
        <dbReference type="EMBL" id="MFI7585643.1"/>
    </source>
</evidence>
<evidence type="ECO:0000256" key="1">
    <source>
        <dbReference type="ARBA" id="ARBA00023002"/>
    </source>
</evidence>
<dbReference type="RefSeq" id="WP_398273879.1">
    <property type="nucleotide sequence ID" value="NZ_JBITLV010000001.1"/>
</dbReference>
<dbReference type="EMBL" id="JBITLV010000001">
    <property type="protein sequence ID" value="MFI7585643.1"/>
    <property type="molecule type" value="Genomic_DNA"/>
</dbReference>
<keyword evidence="2" id="KW-0520">NAD</keyword>
<evidence type="ECO:0000259" key="3">
    <source>
        <dbReference type="Pfam" id="PF02826"/>
    </source>
</evidence>
<protein>
    <submittedName>
        <fullName evidence="4">2-hydroxyacid dehydrogenase</fullName>
    </submittedName>
</protein>
<gene>
    <name evidence="4" type="ORF">ACIB24_01045</name>
</gene>
<evidence type="ECO:0000313" key="5">
    <source>
        <dbReference type="Proteomes" id="UP001612915"/>
    </source>
</evidence>
<dbReference type="InterPro" id="IPR050223">
    <property type="entry name" value="D-isomer_2-hydroxyacid_DH"/>
</dbReference>
<name>A0ABW8AH12_9ACTN</name>
<dbReference type="InterPro" id="IPR006140">
    <property type="entry name" value="D-isomer_DH_NAD-bd"/>
</dbReference>